<evidence type="ECO:0000259" key="5">
    <source>
        <dbReference type="PROSITE" id="PS50010"/>
    </source>
</evidence>
<feature type="compositionally biased region" description="Low complexity" evidence="4">
    <location>
        <begin position="251"/>
        <end position="265"/>
    </location>
</feature>
<dbReference type="PROSITE" id="PS50010">
    <property type="entry name" value="DH_2"/>
    <property type="match status" value="1"/>
</dbReference>
<dbReference type="PANTHER" id="PTHR12877:SF7">
    <property type="entry name" value="RHO GUANINE NUCLEOTIDE EXCHANGE FACTOR 10-LIKE PROTEIN"/>
    <property type="match status" value="1"/>
</dbReference>
<dbReference type="Pfam" id="PF19057">
    <property type="entry name" value="PH_19"/>
    <property type="match status" value="2"/>
</dbReference>
<protein>
    <submittedName>
        <fullName evidence="7">Rho guanine nucleotide exchange factor 10</fullName>
    </submittedName>
</protein>
<dbReference type="Proteomes" id="UP000085678">
    <property type="component" value="Unplaced"/>
</dbReference>
<dbReference type="SUPFAM" id="SSF50978">
    <property type="entry name" value="WD40 repeat-like"/>
    <property type="match status" value="1"/>
</dbReference>
<name>A0A1S3IY86_LINAN</name>
<evidence type="ECO:0000313" key="7">
    <source>
        <dbReference type="RefSeq" id="XP_013402509.1"/>
    </source>
</evidence>
<evidence type="ECO:0000256" key="2">
    <source>
        <dbReference type="ARBA" id="ARBA00022658"/>
    </source>
</evidence>
<feature type="domain" description="DH" evidence="5">
    <location>
        <begin position="640"/>
        <end position="826"/>
    </location>
</feature>
<dbReference type="InParanoid" id="A0A1S3IY86"/>
<keyword evidence="1" id="KW-0597">Phosphoprotein</keyword>
<keyword evidence="6" id="KW-1185">Reference proteome</keyword>
<dbReference type="SMART" id="SM00325">
    <property type="entry name" value="RhoGEF"/>
    <property type="match status" value="1"/>
</dbReference>
<sequence>MSEKDNKSNSTLPPPGHWRQSSYKQATDRDFEEGVNFDRGQTRPRSKLTESGDFEGVLERALETGINRTNSGQNFEDSVESCGDNSTLAATGSYNLDDIDEGLVGEGTTAGDDDLEGTLENSPAFPASAVEDYEMAHPVNLSVVMEQDSASLSSQEQNLAEGKGTDFNSKKESHVHFESAIEESGAYDDTVSVPPLGVSKVQEMTKIFSETPNIPMPQTHVIYSTGLLSSENKFTAEEKEVPEATSSEQMVVETSSGTTAVTTAVSPPPLLPRDEITPVAKKLTNGQYNHYVNDAIYDDIPEDVSPVQERSKVKEELYEDVPEEQNDAASPQSQKTEQTNQDTDNKASANHDQDNKVDVQSKMPYDDVPVESLPVSDQTVVNSRPQKPDALDVISSYDVLWRAAKKKNKKPALGHYGYLISPAPGGEDENIAKDAGDLQGEGKGEGQADIGQGQVKKEEPAYFVYDDRAGTASNMADFRSVMFNSSAGVYEDIEDSDSNPDDIYEPVEGADQPDDDDDDDDGWGSEEFEEYSDFEGEEIPSPGSVTLPRGLDPNKVYENVIQMSSTSVRKVRAKSAHELPTQEAPSFMSNLRRIGSFRNKPDKKPDNEEPQIIDVYLSSKKHPPPQLPPEPDNLTAEQKKRRHILASLIDSENSYVVSLKRLVEDYEKPLRLDPNILSMDRVRVIFHRVSDILQCHLMFQIELEACVTDWDKEESIGNVFTASFSKDLVFDAYSAYVNNFSKAMDTAKMAAKQKASFGDFLKEKINKAPDRLSLFGLMVKPVQRFPQFIMLLQDLLKHTPTGHKDRMALQRALTELENLTHKLNECKRQAEQKREAKEIISNLNVSVMKKGVNEGNRALVRQDDMTQIAAQKEYNVHGTINKSKMRRLLILNDLLMCTSIERKESESGSLIEKHRLKWYVPINEVELVDTAITPNMQVTVKSEPGRTTISSLKQGTEYNVHGTINKSKMRRLLILNDLLMCTSIERKESESGSLIEKHRLKWYVPINEVELVDTAITPNMQVTVKSEPGRTTISSLKQGTVKDYSSEGAMQLRRELDNMLHDFAVVGQVTNLISSLRYQYELLSEETMDSLKRELLRKIQAKDEQLRMYDSYTIQITFPENHVRNAIAESTAHWSAALKDDKKTTKNKYTINRTGRVKYTYQVRSPEEKQSWELDFKMTQLAMDPNNNPAWTFPEHVEREKGLLKMPLFIRALPIDITKQYTKVDCAVPVFLQSSDNSGLGIQHLWACSSNEDRGQVTIISLHTSKPRVIESFMACEAKIVCVEFVPGPNLFQGEDASDTVCAGDTVWMGTDSNRIGVYSVREQERKDAIFTIDIPNPIRTMKYMKDKVFVAMENGAIIIFSRGKDDEWKINESHTSKLGEQPVLCLLEVEDKMWCACGNKINIINPKTELKETIVILDKLLHKKKTLTVEKSGCIQCMVQSGCGFWISFKEESLIRLYHVETFQHLQDINIASAVTRALKHKARKPGTDFSRGIAITCLMASRGILWIGTNKGITLSLPLPRLEGVPLISRGPSVSCHTHIGPVKFLVGICPEVIIDPVPGRAESFQEDANGENVDVKDTDRLELPCSASDASATSPLSSPSPKATSPKCPPESTSGSGSQTMPAVVSPKSKRKSKGDIRRISLSHVSEKTERTSDREVIRSYSIEHSFKPLKANAKSKWKSTPIGLDAIDKVEYDDDISVLYGSLLKGTGTEDYEDVLVQTSGEHGYMTLQATGADLLRYRKTKTASIMFPKRRVKSMASPAVGETAHTFSFDSAVKLRSYNRTSSELTSSFESVDETEEDIATPASDDVDESDAAKSSDRKLHNLHCKSVIVVSGGDGYLNWNIATPRDKKQEDARLILWQCKVA</sequence>
<evidence type="ECO:0000256" key="3">
    <source>
        <dbReference type="SAM" id="Coils"/>
    </source>
</evidence>
<feature type="region of interest" description="Disordered" evidence="4">
    <location>
        <begin position="572"/>
        <end position="639"/>
    </location>
</feature>
<feature type="compositionally biased region" description="Polar residues" evidence="4">
    <location>
        <begin position="327"/>
        <end position="342"/>
    </location>
</feature>
<keyword evidence="3" id="KW-0175">Coiled coil</keyword>
<dbReference type="Pfam" id="PF00621">
    <property type="entry name" value="RhoGEF"/>
    <property type="match status" value="1"/>
</dbReference>
<feature type="region of interest" description="Disordered" evidence="4">
    <location>
        <begin position="490"/>
        <end position="551"/>
    </location>
</feature>
<feature type="compositionally biased region" description="Acidic residues" evidence="4">
    <location>
        <begin position="1796"/>
        <end position="1815"/>
    </location>
</feature>
<dbReference type="Pfam" id="PF19056">
    <property type="entry name" value="WD40_2"/>
    <property type="match status" value="1"/>
</dbReference>
<dbReference type="Gene3D" id="2.130.10.10">
    <property type="entry name" value="YVTN repeat-like/Quinoprotein amine dehydrogenase"/>
    <property type="match status" value="1"/>
</dbReference>
<feature type="region of interest" description="Disordered" evidence="4">
    <location>
        <begin position="243"/>
        <end position="273"/>
    </location>
</feature>
<dbReference type="InterPro" id="IPR000219">
    <property type="entry name" value="DH_dom"/>
</dbReference>
<dbReference type="OrthoDB" id="28697at2759"/>
<feature type="region of interest" description="Disordered" evidence="4">
    <location>
        <begin position="300"/>
        <end position="363"/>
    </location>
</feature>
<dbReference type="GO" id="GO:0030036">
    <property type="term" value="P:actin cytoskeleton organization"/>
    <property type="evidence" value="ECO:0007669"/>
    <property type="project" value="TreeGrafter"/>
</dbReference>
<evidence type="ECO:0000256" key="1">
    <source>
        <dbReference type="ARBA" id="ARBA00022553"/>
    </source>
</evidence>
<organism evidence="6 7">
    <name type="scientific">Lingula anatina</name>
    <name type="common">Brachiopod</name>
    <name type="synonym">Lingula unguis</name>
    <dbReference type="NCBI Taxonomy" id="7574"/>
    <lineage>
        <taxon>Eukaryota</taxon>
        <taxon>Metazoa</taxon>
        <taxon>Spiralia</taxon>
        <taxon>Lophotrochozoa</taxon>
        <taxon>Brachiopoda</taxon>
        <taxon>Linguliformea</taxon>
        <taxon>Lingulata</taxon>
        <taxon>Lingulida</taxon>
        <taxon>Linguloidea</taxon>
        <taxon>Lingulidae</taxon>
        <taxon>Lingula</taxon>
    </lineage>
</organism>
<feature type="compositionally biased region" description="Acidic residues" evidence="4">
    <location>
        <begin position="511"/>
        <end position="538"/>
    </location>
</feature>
<dbReference type="InterPro" id="IPR015943">
    <property type="entry name" value="WD40/YVTN_repeat-like_dom_sf"/>
</dbReference>
<dbReference type="RefSeq" id="XP_013402509.1">
    <property type="nucleotide sequence ID" value="XM_013547055.1"/>
</dbReference>
<feature type="compositionally biased region" description="Basic and acidic residues" evidence="4">
    <location>
        <begin position="430"/>
        <end position="446"/>
    </location>
</feature>
<feature type="compositionally biased region" description="Basic and acidic residues" evidence="4">
    <location>
        <begin position="1637"/>
        <end position="1651"/>
    </location>
</feature>
<feature type="compositionally biased region" description="Acidic residues" evidence="4">
    <location>
        <begin position="491"/>
        <end position="505"/>
    </location>
</feature>
<keyword evidence="2" id="KW-0344">Guanine-nucleotide releasing factor</keyword>
<feature type="compositionally biased region" description="Low complexity" evidence="4">
    <location>
        <begin position="1589"/>
        <end position="1609"/>
    </location>
</feature>
<feature type="compositionally biased region" description="Polar residues" evidence="4">
    <location>
        <begin position="1614"/>
        <end position="1624"/>
    </location>
</feature>
<evidence type="ECO:0000313" key="6">
    <source>
        <dbReference type="Proteomes" id="UP000085678"/>
    </source>
</evidence>
<dbReference type="GO" id="GO:0005737">
    <property type="term" value="C:cytoplasm"/>
    <property type="evidence" value="ECO:0007669"/>
    <property type="project" value="UniProtKB-ARBA"/>
</dbReference>
<feature type="region of interest" description="Disordered" evidence="4">
    <location>
        <begin position="423"/>
        <end position="458"/>
    </location>
</feature>
<feature type="region of interest" description="Disordered" evidence="4">
    <location>
        <begin position="1589"/>
        <end position="1651"/>
    </location>
</feature>
<dbReference type="PANTHER" id="PTHR12877">
    <property type="entry name" value="RHO GUANINE NUCLEOTIDE EXCHANGE FACTOR"/>
    <property type="match status" value="1"/>
</dbReference>
<feature type="compositionally biased region" description="Basic and acidic residues" evidence="4">
    <location>
        <begin position="343"/>
        <end position="359"/>
    </location>
</feature>
<feature type="compositionally biased region" description="Acidic residues" evidence="4">
    <location>
        <begin position="317"/>
        <end position="326"/>
    </location>
</feature>
<accession>A0A1S3IY86</accession>
<dbReference type="GO" id="GO:0005085">
    <property type="term" value="F:guanyl-nucleotide exchange factor activity"/>
    <property type="evidence" value="ECO:0007669"/>
    <property type="project" value="UniProtKB-KW"/>
</dbReference>
<dbReference type="KEGG" id="lak:106168118"/>
<feature type="region of interest" description="Disordered" evidence="4">
    <location>
        <begin position="1791"/>
        <end position="1821"/>
    </location>
</feature>
<evidence type="ECO:0000256" key="4">
    <source>
        <dbReference type="SAM" id="MobiDB-lite"/>
    </source>
</evidence>
<feature type="coiled-coil region" evidence="3">
    <location>
        <begin position="809"/>
        <end position="836"/>
    </location>
</feature>
<reference evidence="7" key="1">
    <citation type="submission" date="2025-08" db="UniProtKB">
        <authorList>
            <consortium name="RefSeq"/>
        </authorList>
    </citation>
    <scope>IDENTIFICATION</scope>
    <source>
        <tissue evidence="7">Gonads</tissue>
    </source>
</reference>
<dbReference type="InterPro" id="IPR035899">
    <property type="entry name" value="DBL_dom_sf"/>
</dbReference>
<dbReference type="FunFam" id="1.20.900.10:FF:000003">
    <property type="entry name" value="Rho guanine nucleotide exchange factor 10 like"/>
    <property type="match status" value="1"/>
</dbReference>
<dbReference type="Gene3D" id="1.20.900.10">
    <property type="entry name" value="Dbl homology (DH) domain"/>
    <property type="match status" value="1"/>
</dbReference>
<dbReference type="GO" id="GO:0051496">
    <property type="term" value="P:positive regulation of stress fiber assembly"/>
    <property type="evidence" value="ECO:0007669"/>
    <property type="project" value="TreeGrafter"/>
</dbReference>
<proteinExistence type="predicted"/>
<dbReference type="CDD" id="cd00160">
    <property type="entry name" value="RhoGEF"/>
    <property type="match status" value="1"/>
</dbReference>
<dbReference type="SUPFAM" id="SSF48065">
    <property type="entry name" value="DBL homology domain (DH-domain)"/>
    <property type="match status" value="1"/>
</dbReference>
<dbReference type="InterPro" id="IPR039919">
    <property type="entry name" value="ARHGEF10/ARHGEF17"/>
</dbReference>
<dbReference type="GeneID" id="106168118"/>
<gene>
    <name evidence="7" type="primary">LOC106168118</name>
</gene>
<dbReference type="InterPro" id="IPR036322">
    <property type="entry name" value="WD40_repeat_dom_sf"/>
</dbReference>
<feature type="region of interest" description="Disordered" evidence="4">
    <location>
        <begin position="1"/>
        <end position="55"/>
    </location>
</feature>